<keyword evidence="2" id="KW-0752">Steroid biosynthesis</keyword>
<dbReference type="InterPro" id="IPR036291">
    <property type="entry name" value="NAD(P)-bd_dom_sf"/>
</dbReference>
<dbReference type="GO" id="GO:0047044">
    <property type="term" value="F:androstan-3-alpha,17-beta-diol dehydrogenase (NAD+) activity"/>
    <property type="evidence" value="ECO:0007669"/>
    <property type="project" value="Ensembl"/>
</dbReference>
<organism evidence="5 6">
    <name type="scientific">Scleropages formosus</name>
    <name type="common">Asian bonytongue</name>
    <name type="synonym">Osteoglossum formosum</name>
    <dbReference type="NCBI Taxonomy" id="113540"/>
    <lineage>
        <taxon>Eukaryota</taxon>
        <taxon>Metazoa</taxon>
        <taxon>Chordata</taxon>
        <taxon>Craniata</taxon>
        <taxon>Vertebrata</taxon>
        <taxon>Euteleostomi</taxon>
        <taxon>Actinopterygii</taxon>
        <taxon>Neopterygii</taxon>
        <taxon>Teleostei</taxon>
        <taxon>Osteoglossocephala</taxon>
        <taxon>Osteoglossomorpha</taxon>
        <taxon>Osteoglossiformes</taxon>
        <taxon>Osteoglossidae</taxon>
        <taxon>Scleropages</taxon>
    </lineage>
</organism>
<protein>
    <submittedName>
        <fullName evidence="5">Hydroxysteroid (20-beta) dehydrogenase 2</fullName>
    </submittedName>
</protein>
<dbReference type="Pfam" id="PF00106">
    <property type="entry name" value="adh_short"/>
    <property type="match status" value="1"/>
</dbReference>
<evidence type="ECO:0000256" key="4">
    <source>
        <dbReference type="RuleBase" id="RU000363"/>
    </source>
</evidence>
<keyword evidence="3" id="KW-0560">Oxidoreductase</keyword>
<gene>
    <name evidence="5" type="primary">hsd20b2</name>
</gene>
<evidence type="ECO:0000256" key="2">
    <source>
        <dbReference type="ARBA" id="ARBA00022955"/>
    </source>
</evidence>
<dbReference type="SUPFAM" id="SSF51735">
    <property type="entry name" value="NAD(P)-binding Rossmann-fold domains"/>
    <property type="match status" value="1"/>
</dbReference>
<dbReference type="GO" id="GO:0033555">
    <property type="term" value="P:multicellular organismal response to stress"/>
    <property type="evidence" value="ECO:0007669"/>
    <property type="project" value="Ensembl"/>
</dbReference>
<dbReference type="InterPro" id="IPR002347">
    <property type="entry name" value="SDR_fam"/>
</dbReference>
<dbReference type="GO" id="GO:0006694">
    <property type="term" value="P:steroid biosynthetic process"/>
    <property type="evidence" value="ECO:0007669"/>
    <property type="project" value="UniProtKB-KW"/>
</dbReference>
<evidence type="ECO:0000313" key="6">
    <source>
        <dbReference type="Proteomes" id="UP000694397"/>
    </source>
</evidence>
<dbReference type="InterPro" id="IPR051019">
    <property type="entry name" value="VLCFA-Steroid_DH"/>
</dbReference>
<dbReference type="PRINTS" id="PR00081">
    <property type="entry name" value="GDHRDH"/>
</dbReference>
<reference evidence="5" key="2">
    <citation type="submission" date="2025-08" db="UniProtKB">
        <authorList>
            <consortium name="Ensembl"/>
        </authorList>
    </citation>
    <scope>IDENTIFICATION</scope>
</reference>
<dbReference type="Gene3D" id="3.40.50.720">
    <property type="entry name" value="NAD(P)-binding Rossmann-like Domain"/>
    <property type="match status" value="1"/>
</dbReference>
<proteinExistence type="inferred from homology"/>
<dbReference type="GeneTree" id="ENSGT00940000163913"/>
<dbReference type="CDD" id="cd05356">
    <property type="entry name" value="17beta-HSD1_like_SDR_c"/>
    <property type="match status" value="1"/>
</dbReference>
<keyword evidence="6" id="KW-1185">Reference proteome</keyword>
<dbReference type="Ensembl" id="ENSSFOT00015033326.2">
    <property type="protein sequence ID" value="ENSSFOP00015032962.2"/>
    <property type="gene ID" value="ENSSFOG00015021029.2"/>
</dbReference>
<dbReference type="FunFam" id="3.40.50.720:FF:000137">
    <property type="entry name" value="Hydroxysteroid (17-beta) dehydrogenase 3"/>
    <property type="match status" value="1"/>
</dbReference>
<keyword evidence="1" id="KW-0521">NADP</keyword>
<sequence>ARVSDMGVLTGWEAVSRALYAIGLVTALCWGLQLARWCWGGFRVYVLSSFWKTDLRQFGQWAVVTGATSGIGRAYADELARRGLDLILISRSIEKLHTAAKEIESQYGRQTHVIQVDFTKGPSIYPIIAEKLQGLEIGILVNNVGMNYAGMLVYFLDVPDPEKSITDVINCNMLSVAQMTRLVLPHMLERHKGLIINISSEAGSQPQPMLALYSATKVFVTYLSRSLTAEYRMQGITVQCVTPCVVSTNMTHNVEVGPLVKSASAFAYEALNTVGYSNYTSGCLLHALQHIALCIFFPGWLRLSTFCMRYTEKFAQSWRQEIEAMMARSAKKAD</sequence>
<accession>A0A8C9SJ68</accession>
<comment type="similarity">
    <text evidence="4">Belongs to the short-chain dehydrogenases/reductases (SDR) family.</text>
</comment>
<dbReference type="GO" id="GO:0005783">
    <property type="term" value="C:endoplasmic reticulum"/>
    <property type="evidence" value="ECO:0007669"/>
    <property type="project" value="Ensembl"/>
</dbReference>
<dbReference type="Proteomes" id="UP000694397">
    <property type="component" value="Chromosome 21"/>
</dbReference>
<dbReference type="OrthoDB" id="5545019at2759"/>
<name>A0A8C9SJ68_SCLFO</name>
<reference evidence="5 6" key="1">
    <citation type="submission" date="2019-04" db="EMBL/GenBank/DDBJ databases">
        <authorList>
            <consortium name="Wellcome Sanger Institute Data Sharing"/>
        </authorList>
    </citation>
    <scope>NUCLEOTIDE SEQUENCE [LARGE SCALE GENOMIC DNA]</scope>
</reference>
<reference evidence="5" key="3">
    <citation type="submission" date="2025-09" db="UniProtKB">
        <authorList>
            <consortium name="Ensembl"/>
        </authorList>
    </citation>
    <scope>IDENTIFICATION</scope>
</reference>
<evidence type="ECO:0000256" key="1">
    <source>
        <dbReference type="ARBA" id="ARBA00022857"/>
    </source>
</evidence>
<dbReference type="PANTHER" id="PTHR43899">
    <property type="entry name" value="RH59310P"/>
    <property type="match status" value="1"/>
</dbReference>
<keyword evidence="2" id="KW-0444">Lipid biosynthesis</keyword>
<evidence type="ECO:0000313" key="5">
    <source>
        <dbReference type="Ensembl" id="ENSSFOP00015032962.2"/>
    </source>
</evidence>
<dbReference type="PRINTS" id="PR00080">
    <property type="entry name" value="SDRFAMILY"/>
</dbReference>
<dbReference type="PANTHER" id="PTHR43899:SF10">
    <property type="entry name" value="20BETA-HYDROXYSTEROID DEHYDROGENASE TYPE 2"/>
    <property type="match status" value="1"/>
</dbReference>
<evidence type="ECO:0000256" key="3">
    <source>
        <dbReference type="ARBA" id="ARBA00023002"/>
    </source>
</evidence>
<keyword evidence="2" id="KW-0443">Lipid metabolism</keyword>
<dbReference type="AlphaFoldDB" id="A0A8C9SJ68"/>